<dbReference type="InterPro" id="IPR016181">
    <property type="entry name" value="Acyl_CoA_acyltransferase"/>
</dbReference>
<dbReference type="EMBL" id="QGGI01000001">
    <property type="protein sequence ID" value="PWJ96634.1"/>
    <property type="molecule type" value="Genomic_DNA"/>
</dbReference>
<dbReference type="InterPro" id="IPR000182">
    <property type="entry name" value="GNAT_dom"/>
</dbReference>
<dbReference type="CDD" id="cd04301">
    <property type="entry name" value="NAT_SF"/>
    <property type="match status" value="1"/>
</dbReference>
<keyword evidence="3" id="KW-1185">Reference proteome</keyword>
<dbReference type="Gene3D" id="3.40.630.30">
    <property type="match status" value="1"/>
</dbReference>
<dbReference type="SUPFAM" id="SSF55729">
    <property type="entry name" value="Acyl-CoA N-acyltransferases (Nat)"/>
    <property type="match status" value="1"/>
</dbReference>
<dbReference type="Pfam" id="PF00583">
    <property type="entry name" value="Acetyltransf_1"/>
    <property type="match status" value="1"/>
</dbReference>
<gene>
    <name evidence="2" type="ORF">C7380_101208</name>
</gene>
<proteinExistence type="predicted"/>
<dbReference type="GO" id="GO:0016747">
    <property type="term" value="F:acyltransferase activity, transferring groups other than amino-acyl groups"/>
    <property type="evidence" value="ECO:0007669"/>
    <property type="project" value="InterPro"/>
</dbReference>
<dbReference type="AlphaFoldDB" id="A0AA45C987"/>
<accession>A0AA45C987</accession>
<dbReference type="RefSeq" id="WP_109603622.1">
    <property type="nucleotide sequence ID" value="NZ_JAMHJO010000001.1"/>
</dbReference>
<evidence type="ECO:0000313" key="3">
    <source>
        <dbReference type="Proteomes" id="UP000245921"/>
    </source>
</evidence>
<comment type="caution">
    <text evidence="2">The sequence shown here is derived from an EMBL/GenBank/DDBJ whole genome shotgun (WGS) entry which is preliminary data.</text>
</comment>
<dbReference type="Proteomes" id="UP000245921">
    <property type="component" value="Unassembled WGS sequence"/>
</dbReference>
<dbReference type="PROSITE" id="PS51186">
    <property type="entry name" value="GNAT"/>
    <property type="match status" value="1"/>
</dbReference>
<feature type="domain" description="N-acetyltransferase" evidence="1">
    <location>
        <begin position="1"/>
        <end position="167"/>
    </location>
</feature>
<sequence length="287" mass="34270">MIIKTLNEVDLEDLLEGFKDAFSDYVADISMTKELFMRTLKCRRVDKDYSLIALENDKVVGFIINGSGFFKDEYTIYDIFTGVSKKNRGRGITKTLFEKLELLLKESLFKQYLLEVIDNNFKAINLYRKKGFIKNRNLSIFSFKDFNIRDFKEDIIIKEYEYFYKDDYKKMTFYLPSWQNSFETLEEIKNEVKVLEAYFKDELVGYLTFRENEIYSFGSIKNYKVDILNQLFKNFHEKCKLKNIEGKLLNVDSENDIIEYLFDIGFRKIKDRNSIVEIGQLEMIKKL</sequence>
<protein>
    <submittedName>
        <fullName evidence="2">Acetyltransferase (GNAT) family protein</fullName>
    </submittedName>
</protein>
<organism evidence="2 3">
    <name type="scientific">Oceanotoga teriensis</name>
    <dbReference type="NCBI Taxonomy" id="515440"/>
    <lineage>
        <taxon>Bacteria</taxon>
        <taxon>Thermotogati</taxon>
        <taxon>Thermotogota</taxon>
        <taxon>Thermotogae</taxon>
        <taxon>Petrotogales</taxon>
        <taxon>Petrotogaceae</taxon>
        <taxon>Oceanotoga</taxon>
    </lineage>
</organism>
<reference evidence="2 3" key="1">
    <citation type="submission" date="2018-05" db="EMBL/GenBank/DDBJ databases">
        <title>Genomic Encyclopedia of Type Strains, Phase IV (KMG-IV): sequencing the most valuable type-strain genomes for metagenomic binning, comparative biology and taxonomic classification.</title>
        <authorList>
            <person name="Goeker M."/>
        </authorList>
    </citation>
    <scope>NUCLEOTIDE SEQUENCE [LARGE SCALE GENOMIC DNA]</scope>
    <source>
        <strain evidence="2 3">DSM 24906</strain>
    </source>
</reference>
<evidence type="ECO:0000259" key="1">
    <source>
        <dbReference type="PROSITE" id="PS51186"/>
    </source>
</evidence>
<evidence type="ECO:0000313" key="2">
    <source>
        <dbReference type="EMBL" id="PWJ96634.1"/>
    </source>
</evidence>
<name>A0AA45C987_9BACT</name>